<dbReference type="STRING" id="126156.SAMN05421670_2702"/>
<evidence type="ECO:0000313" key="4">
    <source>
        <dbReference type="EMBL" id="SFQ55955.1"/>
    </source>
</evidence>
<dbReference type="PROSITE" id="PS50113">
    <property type="entry name" value="PAC"/>
    <property type="match status" value="2"/>
</dbReference>
<dbReference type="InterPro" id="IPR043128">
    <property type="entry name" value="Rev_trsase/Diguanyl_cyclase"/>
</dbReference>
<dbReference type="InterPro" id="IPR000014">
    <property type="entry name" value="PAS"/>
</dbReference>
<dbReference type="Pfam" id="PF13426">
    <property type="entry name" value="PAS_9"/>
    <property type="match status" value="1"/>
</dbReference>
<evidence type="ECO:0000313" key="5">
    <source>
        <dbReference type="Proteomes" id="UP000198734"/>
    </source>
</evidence>
<gene>
    <name evidence="4" type="ORF">SAMN05421670_2702</name>
</gene>
<dbReference type="SUPFAM" id="SSF55073">
    <property type="entry name" value="Nucleotide cyclase"/>
    <property type="match status" value="1"/>
</dbReference>
<feature type="domain" description="PAC" evidence="2">
    <location>
        <begin position="337"/>
        <end position="389"/>
    </location>
</feature>
<dbReference type="NCBIfam" id="TIGR00254">
    <property type="entry name" value="GGDEF"/>
    <property type="match status" value="1"/>
</dbReference>
<dbReference type="PROSITE" id="PS50112">
    <property type="entry name" value="PAS"/>
    <property type="match status" value="2"/>
</dbReference>
<dbReference type="FunFam" id="3.30.70.270:FF:000001">
    <property type="entry name" value="Diguanylate cyclase domain protein"/>
    <property type="match status" value="1"/>
</dbReference>
<protein>
    <submittedName>
        <fullName evidence="4">PAS domain S-box-containing protein/diguanylate cyclase (GGDEF) domain-containing protein</fullName>
    </submittedName>
</protein>
<feature type="domain" description="PAS" evidence="1">
    <location>
        <begin position="141"/>
        <end position="211"/>
    </location>
</feature>
<name>A0A1I5ZHP5_9BACI</name>
<evidence type="ECO:0000259" key="1">
    <source>
        <dbReference type="PROSITE" id="PS50112"/>
    </source>
</evidence>
<dbReference type="InterPro" id="IPR052155">
    <property type="entry name" value="Biofilm_reg_signaling"/>
</dbReference>
<dbReference type="Gene3D" id="3.30.450.20">
    <property type="entry name" value="PAS domain"/>
    <property type="match status" value="3"/>
</dbReference>
<dbReference type="Pfam" id="PF00989">
    <property type="entry name" value="PAS"/>
    <property type="match status" value="1"/>
</dbReference>
<dbReference type="InterPro" id="IPR001610">
    <property type="entry name" value="PAC"/>
</dbReference>
<feature type="domain" description="PAC" evidence="2">
    <location>
        <begin position="76"/>
        <end position="133"/>
    </location>
</feature>
<dbReference type="SUPFAM" id="SSF55785">
    <property type="entry name" value="PYP-like sensor domain (PAS domain)"/>
    <property type="match status" value="3"/>
</dbReference>
<dbReference type="NCBIfam" id="TIGR00229">
    <property type="entry name" value="sensory_box"/>
    <property type="match status" value="2"/>
</dbReference>
<evidence type="ECO:0000259" key="2">
    <source>
        <dbReference type="PROSITE" id="PS50113"/>
    </source>
</evidence>
<organism evidence="4 5">
    <name type="scientific">Psychrobacillus psychrotolerans</name>
    <dbReference type="NCBI Taxonomy" id="126156"/>
    <lineage>
        <taxon>Bacteria</taxon>
        <taxon>Bacillati</taxon>
        <taxon>Bacillota</taxon>
        <taxon>Bacilli</taxon>
        <taxon>Bacillales</taxon>
        <taxon>Bacillaceae</taxon>
        <taxon>Psychrobacillus</taxon>
    </lineage>
</organism>
<dbReference type="GO" id="GO:0006355">
    <property type="term" value="P:regulation of DNA-templated transcription"/>
    <property type="evidence" value="ECO:0007669"/>
    <property type="project" value="InterPro"/>
</dbReference>
<evidence type="ECO:0000259" key="3">
    <source>
        <dbReference type="PROSITE" id="PS50887"/>
    </source>
</evidence>
<dbReference type="PANTHER" id="PTHR44757">
    <property type="entry name" value="DIGUANYLATE CYCLASE DGCP"/>
    <property type="match status" value="1"/>
</dbReference>
<dbReference type="SMART" id="SM00086">
    <property type="entry name" value="PAC"/>
    <property type="match status" value="3"/>
</dbReference>
<proteinExistence type="predicted"/>
<reference evidence="5" key="1">
    <citation type="submission" date="2016-10" db="EMBL/GenBank/DDBJ databases">
        <authorList>
            <person name="Varghese N."/>
            <person name="Submissions S."/>
        </authorList>
    </citation>
    <scope>NUCLEOTIDE SEQUENCE [LARGE SCALE GENOMIC DNA]</scope>
    <source>
        <strain evidence="5">DSM 11706</strain>
    </source>
</reference>
<dbReference type="RefSeq" id="WP_175496277.1">
    <property type="nucleotide sequence ID" value="NZ_FOXU01000005.1"/>
</dbReference>
<dbReference type="Pfam" id="PF00990">
    <property type="entry name" value="GGDEF"/>
    <property type="match status" value="1"/>
</dbReference>
<dbReference type="Gene3D" id="3.30.70.270">
    <property type="match status" value="1"/>
</dbReference>
<feature type="domain" description="PAS" evidence="1">
    <location>
        <begin position="265"/>
        <end position="334"/>
    </location>
</feature>
<dbReference type="PROSITE" id="PS50887">
    <property type="entry name" value="GGDEF"/>
    <property type="match status" value="1"/>
</dbReference>
<dbReference type="InterPro" id="IPR035965">
    <property type="entry name" value="PAS-like_dom_sf"/>
</dbReference>
<dbReference type="InterPro" id="IPR000700">
    <property type="entry name" value="PAS-assoc_C"/>
</dbReference>
<dbReference type="EMBL" id="FOXU01000005">
    <property type="protein sequence ID" value="SFQ55955.1"/>
    <property type="molecule type" value="Genomic_DNA"/>
</dbReference>
<dbReference type="InterPro" id="IPR013655">
    <property type="entry name" value="PAS_fold_3"/>
</dbReference>
<dbReference type="SMART" id="SM00091">
    <property type="entry name" value="PAS"/>
    <property type="match status" value="2"/>
</dbReference>
<dbReference type="CDD" id="cd01949">
    <property type="entry name" value="GGDEF"/>
    <property type="match status" value="1"/>
</dbReference>
<feature type="domain" description="GGDEF" evidence="3">
    <location>
        <begin position="421"/>
        <end position="554"/>
    </location>
</feature>
<sequence>MANENLSLVKALMYGIPEMVFILRVEEKKQFICEFLNTSLKNRLNLTHEAVGKSLHGILSEEPANKLQKECMEVIKKKKIHLFEECIKIKTGDRIYVEITLTPILNEDEVCTHIVALAKDITTERLIEIEKMKSQSQLAATESEYRSLYDHNPDAIFKIDLEGYITSGNRALEQLSGYTVNELIGEFFIDFVETKDKEEAKECLAQALNGELRDYRLNFLGKSGTLMGCLVKLTPIILDGRQTGIFVGVKDMRELDKLASKYIDSEEKFRIIAENVQDVIILLNDKQEYLYVSPSGKEIFEYDQQIGEKHPFLNIHPGDVVLLEDRFQQAIKDKKSYKVELKAMHVNKGWIWTELNGTPVFNDSGKFKYMLLIARDISLQKENVDQLEYYAYHDSLTGLPNRRFFTNRLQEILEQEEKTGEGFAVILLDIDDFKQINDNFGHETGDDVIQEFGSRLREVIDSEDFVARLGGDEFIALIANIHEEGQILEKVENIQQAIQASWSINDYALNISASIGIAFSSISGTTATSVFKEADKAMYDAKNSGKNLVRFNHPN</sequence>
<dbReference type="AlphaFoldDB" id="A0A1I5ZHP5"/>
<dbReference type="InterPro" id="IPR000160">
    <property type="entry name" value="GGDEF_dom"/>
</dbReference>
<dbReference type="InterPro" id="IPR029787">
    <property type="entry name" value="Nucleotide_cyclase"/>
</dbReference>
<dbReference type="InterPro" id="IPR013767">
    <property type="entry name" value="PAS_fold"/>
</dbReference>
<keyword evidence="5" id="KW-1185">Reference proteome</keyword>
<dbReference type="CDD" id="cd00130">
    <property type="entry name" value="PAS"/>
    <property type="match status" value="2"/>
</dbReference>
<dbReference type="SMART" id="SM00267">
    <property type="entry name" value="GGDEF"/>
    <property type="match status" value="1"/>
</dbReference>
<dbReference type="Proteomes" id="UP000198734">
    <property type="component" value="Unassembled WGS sequence"/>
</dbReference>
<dbReference type="PANTHER" id="PTHR44757:SF2">
    <property type="entry name" value="BIOFILM ARCHITECTURE MAINTENANCE PROTEIN MBAA"/>
    <property type="match status" value="1"/>
</dbReference>
<dbReference type="Pfam" id="PF08447">
    <property type="entry name" value="PAS_3"/>
    <property type="match status" value="1"/>
</dbReference>
<accession>A0A1I5ZHP5</accession>